<name>A0A6A2XDE6_HIBSY</name>
<comment type="caution">
    <text evidence="2">The sequence shown here is derived from an EMBL/GenBank/DDBJ whole genome shotgun (WGS) entry which is preliminary data.</text>
</comment>
<dbReference type="PANTHER" id="PTHR33870:SF32">
    <property type="match status" value="1"/>
</dbReference>
<proteinExistence type="predicted"/>
<feature type="compositionally biased region" description="Basic and acidic residues" evidence="1">
    <location>
        <begin position="644"/>
        <end position="654"/>
    </location>
</feature>
<feature type="region of interest" description="Disordered" evidence="1">
    <location>
        <begin position="13"/>
        <end position="47"/>
    </location>
</feature>
<dbReference type="EMBL" id="VEPZ02001425">
    <property type="protein sequence ID" value="KAE8673683.1"/>
    <property type="molecule type" value="Genomic_DNA"/>
</dbReference>
<feature type="compositionally biased region" description="Basic and acidic residues" evidence="1">
    <location>
        <begin position="453"/>
        <end position="464"/>
    </location>
</feature>
<feature type="compositionally biased region" description="Basic and acidic residues" evidence="1">
    <location>
        <begin position="29"/>
        <end position="38"/>
    </location>
</feature>
<evidence type="ECO:0000313" key="3">
    <source>
        <dbReference type="Proteomes" id="UP000436088"/>
    </source>
</evidence>
<feature type="compositionally biased region" description="Basic and acidic residues" evidence="1">
    <location>
        <begin position="477"/>
        <end position="488"/>
    </location>
</feature>
<protein>
    <submittedName>
        <fullName evidence="2">Uncharacterized protein</fullName>
    </submittedName>
</protein>
<accession>A0A6A2XDE6</accession>
<sequence length="654" mass="74342">MKMFSPRSPYGLASLFSDSNFSDQNSKSIFDEEGRNGMEHGGSSSNIETANDRALAEMNSWSSDSFKNSRDGRKWTSSHLELLMEWHGTGGSSSNKEMENDRALSDMNLLSSDSSQEQSRREEMDKFSPRTPYGIANLFFEEMKMFSPRSSYGLPNLFSNPNFLDENRESVFNKEGRNSIERVGNSSNIETVNDRALDNTNCLSSDSFQEQSGREEMDWFSPRAPYGIANLFREEMKMFSPRSPYSLASLFSNPNFLDENPKTVFDEKGRNRWIMEGVELETMDKEKDDGKKAVKLTKDDQNNPMVLGTSESERNQRLESLMAKRRAKKLMNMTVDKSVMNTDAILPSHLPPILIAKSNLSNDLCKEILQMPWSAPSFSLPKENPFDLPYHPYEEKPNLMADSFQQQFMIANQKEYCRHKSFCRGTFSTRDSNGDHFNHYYCTQRSFMEGPTDPRFKWQSDRGGDHHHHNSSNIASDVDRVELNDSNHNRGMNSSERATDGITIEEKMGYPRDPEGRMDIGRNEGKMVMDSINNNDSCYTSSSEDTESVSDQMSKYSRIYRNLMVPPKGRTVHSVPYDFNPPPNERPRSDFSFLCSTYGLNRPVSNCSIASELEVEVSEFRSPPLATDVSVSSTDGDSVTYGGDADKDIHSESE</sequence>
<keyword evidence="3" id="KW-1185">Reference proteome</keyword>
<dbReference type="AlphaFoldDB" id="A0A6A2XDE6"/>
<evidence type="ECO:0000256" key="1">
    <source>
        <dbReference type="SAM" id="MobiDB-lite"/>
    </source>
</evidence>
<feature type="region of interest" description="Disordered" evidence="1">
    <location>
        <begin position="453"/>
        <end position="498"/>
    </location>
</feature>
<feature type="compositionally biased region" description="Polar residues" evidence="1">
    <location>
        <begin position="16"/>
        <end position="28"/>
    </location>
</feature>
<reference evidence="2" key="1">
    <citation type="submission" date="2019-09" db="EMBL/GenBank/DDBJ databases">
        <title>Draft genome information of white flower Hibiscus syriacus.</title>
        <authorList>
            <person name="Kim Y.-M."/>
        </authorList>
    </citation>
    <scope>NUCLEOTIDE SEQUENCE [LARGE SCALE GENOMIC DNA]</scope>
    <source>
        <strain evidence="2">YM2019G1</strain>
    </source>
</reference>
<feature type="region of interest" description="Disordered" evidence="1">
    <location>
        <begin position="620"/>
        <end position="654"/>
    </location>
</feature>
<organism evidence="2 3">
    <name type="scientific">Hibiscus syriacus</name>
    <name type="common">Rose of Sharon</name>
    <dbReference type="NCBI Taxonomy" id="106335"/>
    <lineage>
        <taxon>Eukaryota</taxon>
        <taxon>Viridiplantae</taxon>
        <taxon>Streptophyta</taxon>
        <taxon>Embryophyta</taxon>
        <taxon>Tracheophyta</taxon>
        <taxon>Spermatophyta</taxon>
        <taxon>Magnoliopsida</taxon>
        <taxon>eudicotyledons</taxon>
        <taxon>Gunneridae</taxon>
        <taxon>Pentapetalae</taxon>
        <taxon>rosids</taxon>
        <taxon>malvids</taxon>
        <taxon>Malvales</taxon>
        <taxon>Malvaceae</taxon>
        <taxon>Malvoideae</taxon>
        <taxon>Hibiscus</taxon>
    </lineage>
</organism>
<gene>
    <name evidence="2" type="ORF">F3Y22_tig00111779pilonHSYRG00341</name>
</gene>
<dbReference type="PANTHER" id="PTHR33870">
    <property type="entry name" value="CARDIOMYOPATHY-ASSOCIATED PROTEIN"/>
    <property type="match status" value="1"/>
</dbReference>
<feature type="compositionally biased region" description="Low complexity" evidence="1">
    <location>
        <begin position="627"/>
        <end position="640"/>
    </location>
</feature>
<evidence type="ECO:0000313" key="2">
    <source>
        <dbReference type="EMBL" id="KAE8673683.1"/>
    </source>
</evidence>
<dbReference type="Proteomes" id="UP000436088">
    <property type="component" value="Unassembled WGS sequence"/>
</dbReference>